<name>A0AAD7IBN6_9AGAR</name>
<reference evidence="1" key="1">
    <citation type="submission" date="2023-03" db="EMBL/GenBank/DDBJ databases">
        <title>Massive genome expansion in bonnet fungi (Mycena s.s.) driven by repeated elements and novel gene families across ecological guilds.</title>
        <authorList>
            <consortium name="Lawrence Berkeley National Laboratory"/>
            <person name="Harder C.B."/>
            <person name="Miyauchi S."/>
            <person name="Viragh M."/>
            <person name="Kuo A."/>
            <person name="Thoen E."/>
            <person name="Andreopoulos B."/>
            <person name="Lu D."/>
            <person name="Skrede I."/>
            <person name="Drula E."/>
            <person name="Henrissat B."/>
            <person name="Morin E."/>
            <person name="Kohler A."/>
            <person name="Barry K."/>
            <person name="LaButti K."/>
            <person name="Morin E."/>
            <person name="Salamov A."/>
            <person name="Lipzen A."/>
            <person name="Mereny Z."/>
            <person name="Hegedus B."/>
            <person name="Baldrian P."/>
            <person name="Stursova M."/>
            <person name="Weitz H."/>
            <person name="Taylor A."/>
            <person name="Grigoriev I.V."/>
            <person name="Nagy L.G."/>
            <person name="Martin F."/>
            <person name="Kauserud H."/>
        </authorList>
    </citation>
    <scope>NUCLEOTIDE SEQUENCE</scope>
    <source>
        <strain evidence="1">CBHHK188m</strain>
    </source>
</reference>
<sequence>MRTVIDENTPRGSTGIDLPHRYWLHDECQWRLDGERRGGCENKGASSARPACANPVCNTYPPGYNMRSVDMKTHRAAGCARATRPVRATDHCYEIGYFDADTLFAQFVNIGQGRGREKGAREIYMIYLHSRDAPMRSLAQRAEGKKGEKKKDAPLTFLAGQSTTTHPHIFVNTTFKRATDSPIGRDCCPNPEAIGAKHEPGSGWWIGAAMIVVQSKER</sequence>
<dbReference type="EMBL" id="JARJLG010000132">
    <property type="protein sequence ID" value="KAJ7739427.1"/>
    <property type="molecule type" value="Genomic_DNA"/>
</dbReference>
<comment type="caution">
    <text evidence="1">The sequence shown here is derived from an EMBL/GenBank/DDBJ whole genome shotgun (WGS) entry which is preliminary data.</text>
</comment>
<proteinExistence type="predicted"/>
<gene>
    <name evidence="1" type="ORF">DFH07DRAFT_778702</name>
</gene>
<evidence type="ECO:0000313" key="1">
    <source>
        <dbReference type="EMBL" id="KAJ7739427.1"/>
    </source>
</evidence>
<evidence type="ECO:0000313" key="2">
    <source>
        <dbReference type="Proteomes" id="UP001215280"/>
    </source>
</evidence>
<accession>A0AAD7IBN6</accession>
<organism evidence="1 2">
    <name type="scientific">Mycena maculata</name>
    <dbReference type="NCBI Taxonomy" id="230809"/>
    <lineage>
        <taxon>Eukaryota</taxon>
        <taxon>Fungi</taxon>
        <taxon>Dikarya</taxon>
        <taxon>Basidiomycota</taxon>
        <taxon>Agaricomycotina</taxon>
        <taxon>Agaricomycetes</taxon>
        <taxon>Agaricomycetidae</taxon>
        <taxon>Agaricales</taxon>
        <taxon>Marasmiineae</taxon>
        <taxon>Mycenaceae</taxon>
        <taxon>Mycena</taxon>
    </lineage>
</organism>
<dbReference type="AlphaFoldDB" id="A0AAD7IBN6"/>
<keyword evidence="2" id="KW-1185">Reference proteome</keyword>
<dbReference type="Proteomes" id="UP001215280">
    <property type="component" value="Unassembled WGS sequence"/>
</dbReference>
<protein>
    <submittedName>
        <fullName evidence="1">Uncharacterized protein</fullName>
    </submittedName>
</protein>